<evidence type="ECO:0008006" key="3">
    <source>
        <dbReference type="Google" id="ProtNLM"/>
    </source>
</evidence>
<evidence type="ECO:0000313" key="2">
    <source>
        <dbReference type="Proteomes" id="UP000235145"/>
    </source>
</evidence>
<accession>A0A9R1WB69</accession>
<protein>
    <recommendedName>
        <fullName evidence="3">Reverse transcriptase domain-containing protein</fullName>
    </recommendedName>
</protein>
<proteinExistence type="predicted"/>
<reference evidence="1 2" key="1">
    <citation type="journal article" date="2017" name="Nat. Commun.">
        <title>Genome assembly with in vitro proximity ligation data and whole-genome triplication in lettuce.</title>
        <authorList>
            <person name="Reyes-Chin-Wo S."/>
            <person name="Wang Z."/>
            <person name="Yang X."/>
            <person name="Kozik A."/>
            <person name="Arikit S."/>
            <person name="Song C."/>
            <person name="Xia L."/>
            <person name="Froenicke L."/>
            <person name="Lavelle D.O."/>
            <person name="Truco M.J."/>
            <person name="Xia R."/>
            <person name="Zhu S."/>
            <person name="Xu C."/>
            <person name="Xu H."/>
            <person name="Xu X."/>
            <person name="Cox K."/>
            <person name="Korf I."/>
            <person name="Meyers B.C."/>
            <person name="Michelmore R.W."/>
        </authorList>
    </citation>
    <scope>NUCLEOTIDE SEQUENCE [LARGE SCALE GENOMIC DNA]</scope>
    <source>
        <strain evidence="2">cv. Salinas</strain>
        <tissue evidence="1">Seedlings</tissue>
    </source>
</reference>
<dbReference type="AlphaFoldDB" id="A0A9R1WB69"/>
<dbReference type="EMBL" id="NBSK02000002">
    <property type="protein sequence ID" value="KAJ0220723.1"/>
    <property type="molecule type" value="Genomic_DNA"/>
</dbReference>
<dbReference type="Proteomes" id="UP000235145">
    <property type="component" value="Unassembled WGS sequence"/>
</dbReference>
<sequence>MISYLFYVDDVSFMGEWSERNIKNLPRILRCFHISSGLQVNFKKSRVFGDRLEEELEAYHRQIHVKTDSVEIENTVIQGQAYSNYDWSRQSTNLLSIDIYTTCLSVRLARKIRRDFLWGDVDGASKIRWVETQQAGQVRTRKSLDSASHGLTRRVVSRVEGPEACELGESIIEQYARIGLRI</sequence>
<keyword evidence="2" id="KW-1185">Reference proteome</keyword>
<name>A0A9R1WB69_LACSA</name>
<evidence type="ECO:0000313" key="1">
    <source>
        <dbReference type="EMBL" id="KAJ0220723.1"/>
    </source>
</evidence>
<comment type="caution">
    <text evidence="1">The sequence shown here is derived from an EMBL/GenBank/DDBJ whole genome shotgun (WGS) entry which is preliminary data.</text>
</comment>
<organism evidence="1 2">
    <name type="scientific">Lactuca sativa</name>
    <name type="common">Garden lettuce</name>
    <dbReference type="NCBI Taxonomy" id="4236"/>
    <lineage>
        <taxon>Eukaryota</taxon>
        <taxon>Viridiplantae</taxon>
        <taxon>Streptophyta</taxon>
        <taxon>Embryophyta</taxon>
        <taxon>Tracheophyta</taxon>
        <taxon>Spermatophyta</taxon>
        <taxon>Magnoliopsida</taxon>
        <taxon>eudicotyledons</taxon>
        <taxon>Gunneridae</taxon>
        <taxon>Pentapetalae</taxon>
        <taxon>asterids</taxon>
        <taxon>campanulids</taxon>
        <taxon>Asterales</taxon>
        <taxon>Asteraceae</taxon>
        <taxon>Cichorioideae</taxon>
        <taxon>Cichorieae</taxon>
        <taxon>Lactucinae</taxon>
        <taxon>Lactuca</taxon>
    </lineage>
</organism>
<gene>
    <name evidence="1" type="ORF">LSAT_V11C200053720</name>
</gene>